<keyword evidence="2" id="KW-0732">Signal</keyword>
<evidence type="ECO:0000256" key="2">
    <source>
        <dbReference type="SAM" id="SignalP"/>
    </source>
</evidence>
<sequence length="76" mass="8601">MTESAMFIVYLDLTCFFVCARNNGFDVRRLHNRVNMRIAATVEVAAARVMLNRTHSPLPKPPTDSNAYELDELDGN</sequence>
<evidence type="ECO:0000313" key="3">
    <source>
        <dbReference type="EMBL" id="KFX53010.1"/>
    </source>
</evidence>
<dbReference type="AlphaFoldDB" id="A0A093VLG5"/>
<accession>A0A093VLG5</accession>
<evidence type="ECO:0000256" key="1">
    <source>
        <dbReference type="SAM" id="MobiDB-lite"/>
    </source>
</evidence>
<feature type="signal peptide" evidence="2">
    <location>
        <begin position="1"/>
        <end position="20"/>
    </location>
</feature>
<proteinExistence type="predicted"/>
<feature type="chain" id="PRO_5001888564" description="Secreted protein" evidence="2">
    <location>
        <begin position="21"/>
        <end position="76"/>
    </location>
</feature>
<gene>
    <name evidence="3" type="ORF">GQ26_0023750</name>
</gene>
<dbReference type="HOGENOM" id="CLU_2656128_0_0_1"/>
<feature type="region of interest" description="Disordered" evidence="1">
    <location>
        <begin position="54"/>
        <end position="76"/>
    </location>
</feature>
<protein>
    <recommendedName>
        <fullName evidence="4">Secreted protein</fullName>
    </recommendedName>
</protein>
<dbReference type="EMBL" id="JPOX01000002">
    <property type="protein sequence ID" value="KFX53010.1"/>
    <property type="molecule type" value="Genomic_DNA"/>
</dbReference>
<reference evidence="3" key="1">
    <citation type="journal article" date="2014" name="PLoS Genet.">
        <title>Signature Gene Expression Reveals Novel Clues to the Molecular Mechanisms of Dimorphic Transition in Penicillium marneffei.</title>
        <authorList>
            <person name="Yang E."/>
            <person name="Wang G."/>
            <person name="Cai J."/>
            <person name="Woo P.C."/>
            <person name="Lau S.K."/>
            <person name="Yuen K.-Y."/>
            <person name="Chow W.-N."/>
            <person name="Lin X."/>
        </authorList>
    </citation>
    <scope>NUCLEOTIDE SEQUENCE [LARGE SCALE GENOMIC DNA]</scope>
    <source>
        <strain evidence="3">PM1</strain>
    </source>
</reference>
<comment type="caution">
    <text evidence="3">The sequence shown here is derived from an EMBL/GenBank/DDBJ whole genome shotgun (WGS) entry which is preliminary data.</text>
</comment>
<organism evidence="3">
    <name type="scientific">Talaromyces marneffei PM1</name>
    <dbReference type="NCBI Taxonomy" id="1077442"/>
    <lineage>
        <taxon>Eukaryota</taxon>
        <taxon>Fungi</taxon>
        <taxon>Dikarya</taxon>
        <taxon>Ascomycota</taxon>
        <taxon>Pezizomycotina</taxon>
        <taxon>Eurotiomycetes</taxon>
        <taxon>Eurotiomycetidae</taxon>
        <taxon>Eurotiales</taxon>
        <taxon>Trichocomaceae</taxon>
        <taxon>Talaromyces</taxon>
        <taxon>Talaromyces sect. Talaromyces</taxon>
    </lineage>
</organism>
<name>A0A093VLG5_TALMA</name>
<evidence type="ECO:0008006" key="4">
    <source>
        <dbReference type="Google" id="ProtNLM"/>
    </source>
</evidence>